<dbReference type="RefSeq" id="WP_269602692.1">
    <property type="nucleotide sequence ID" value="NZ_JAPWIJ010000002.1"/>
</dbReference>
<dbReference type="InterPro" id="IPR036390">
    <property type="entry name" value="WH_DNA-bd_sf"/>
</dbReference>
<dbReference type="SMART" id="SM00895">
    <property type="entry name" value="FCD"/>
    <property type="match status" value="1"/>
</dbReference>
<sequence>MYPDGESPGGTIAQTLRDEILSGRRVGGERLVEESIAKAFGVSRVPVREALAQLQAEGFVTIVRYRGATVSTTLHKENKELLEVRHGLEVLAAQLAAKNRGGSVAAELAAVVEGARSKSAAPDVTSPFHDLVAIAAGNDQLREMLAGVNRRVAWGLGHDPGASVHDHAALAAAILNGSPVQAGFLMDEHLRRDETPSEN</sequence>
<evidence type="ECO:0000313" key="5">
    <source>
        <dbReference type="EMBL" id="MCZ4518010.1"/>
    </source>
</evidence>
<dbReference type="Pfam" id="PF07729">
    <property type="entry name" value="FCD"/>
    <property type="match status" value="1"/>
</dbReference>
<feature type="domain" description="HTH gntR-type" evidence="4">
    <location>
        <begin position="6"/>
        <end position="73"/>
    </location>
</feature>
<evidence type="ECO:0000259" key="4">
    <source>
        <dbReference type="PROSITE" id="PS50949"/>
    </source>
</evidence>
<proteinExistence type="predicted"/>
<dbReference type="PROSITE" id="PS50949">
    <property type="entry name" value="HTH_GNTR"/>
    <property type="match status" value="1"/>
</dbReference>
<evidence type="ECO:0000313" key="6">
    <source>
        <dbReference type="Proteomes" id="UP001081071"/>
    </source>
</evidence>
<dbReference type="PANTHER" id="PTHR43537:SF24">
    <property type="entry name" value="GLUCONATE OPERON TRANSCRIPTIONAL REPRESSOR"/>
    <property type="match status" value="1"/>
</dbReference>
<reference evidence="5" key="1">
    <citation type="submission" date="2022-12" db="EMBL/GenBank/DDBJ databases">
        <authorList>
            <person name="Krivoruchko A.V."/>
            <person name="Elkin A."/>
        </authorList>
    </citation>
    <scope>NUCLEOTIDE SEQUENCE</scope>
    <source>
        <strain evidence="5">IEGM 1391</strain>
    </source>
</reference>
<dbReference type="CDD" id="cd07377">
    <property type="entry name" value="WHTH_GntR"/>
    <property type="match status" value="1"/>
</dbReference>
<comment type="caution">
    <text evidence="5">The sequence shown here is derived from an EMBL/GenBank/DDBJ whole genome shotgun (WGS) entry which is preliminary data.</text>
</comment>
<evidence type="ECO:0000256" key="2">
    <source>
        <dbReference type="ARBA" id="ARBA00023125"/>
    </source>
</evidence>
<keyword evidence="6" id="KW-1185">Reference proteome</keyword>
<dbReference type="SMART" id="SM00345">
    <property type="entry name" value="HTH_GNTR"/>
    <property type="match status" value="1"/>
</dbReference>
<accession>A0ABT4MAL4</accession>
<dbReference type="Pfam" id="PF00392">
    <property type="entry name" value="GntR"/>
    <property type="match status" value="1"/>
</dbReference>
<keyword evidence="1" id="KW-0805">Transcription regulation</keyword>
<dbReference type="SUPFAM" id="SSF48008">
    <property type="entry name" value="GntR ligand-binding domain-like"/>
    <property type="match status" value="1"/>
</dbReference>
<dbReference type="InterPro" id="IPR000524">
    <property type="entry name" value="Tscrpt_reg_HTH_GntR"/>
</dbReference>
<dbReference type="Proteomes" id="UP001081071">
    <property type="component" value="Unassembled WGS sequence"/>
</dbReference>
<dbReference type="InterPro" id="IPR008920">
    <property type="entry name" value="TF_FadR/GntR_C"/>
</dbReference>
<evidence type="ECO:0000256" key="3">
    <source>
        <dbReference type="ARBA" id="ARBA00023163"/>
    </source>
</evidence>
<dbReference type="InterPro" id="IPR011711">
    <property type="entry name" value="GntR_C"/>
</dbReference>
<keyword evidence="2" id="KW-0238">DNA-binding</keyword>
<dbReference type="Gene3D" id="1.10.10.10">
    <property type="entry name" value="Winged helix-like DNA-binding domain superfamily/Winged helix DNA-binding domain"/>
    <property type="match status" value="1"/>
</dbReference>
<dbReference type="SUPFAM" id="SSF46785">
    <property type="entry name" value="Winged helix' DNA-binding domain"/>
    <property type="match status" value="1"/>
</dbReference>
<dbReference type="Gene3D" id="1.20.120.530">
    <property type="entry name" value="GntR ligand-binding domain-like"/>
    <property type="match status" value="1"/>
</dbReference>
<name>A0ABT4MAL4_9NOCA</name>
<evidence type="ECO:0000256" key="1">
    <source>
        <dbReference type="ARBA" id="ARBA00023015"/>
    </source>
</evidence>
<keyword evidence="3" id="KW-0804">Transcription</keyword>
<dbReference type="PRINTS" id="PR00035">
    <property type="entry name" value="HTHGNTR"/>
</dbReference>
<dbReference type="EMBL" id="JAPWIJ010000002">
    <property type="protein sequence ID" value="MCZ4518010.1"/>
    <property type="molecule type" value="Genomic_DNA"/>
</dbReference>
<dbReference type="PANTHER" id="PTHR43537">
    <property type="entry name" value="TRANSCRIPTIONAL REGULATOR, GNTR FAMILY"/>
    <property type="match status" value="1"/>
</dbReference>
<gene>
    <name evidence="5" type="ORF">O4220_05725</name>
</gene>
<protein>
    <submittedName>
        <fullName evidence="5">GntR family transcriptional regulator</fullName>
    </submittedName>
</protein>
<dbReference type="InterPro" id="IPR036388">
    <property type="entry name" value="WH-like_DNA-bd_sf"/>
</dbReference>
<organism evidence="5 6">
    <name type="scientific">Rhodococcus ruber</name>
    <dbReference type="NCBI Taxonomy" id="1830"/>
    <lineage>
        <taxon>Bacteria</taxon>
        <taxon>Bacillati</taxon>
        <taxon>Actinomycetota</taxon>
        <taxon>Actinomycetes</taxon>
        <taxon>Mycobacteriales</taxon>
        <taxon>Nocardiaceae</taxon>
        <taxon>Rhodococcus</taxon>
    </lineage>
</organism>